<dbReference type="InterPro" id="IPR023346">
    <property type="entry name" value="Lysozyme-like_dom_sf"/>
</dbReference>
<evidence type="ECO:0000256" key="1">
    <source>
        <dbReference type="ARBA" id="ARBA00007734"/>
    </source>
</evidence>
<comment type="caution">
    <text evidence="3">The sequence shown here is derived from an EMBL/GenBank/DDBJ whole genome shotgun (WGS) entry which is preliminary data.</text>
</comment>
<comment type="similarity">
    <text evidence="1">Belongs to the transglycosylase Slt family.</text>
</comment>
<dbReference type="GO" id="GO:0008933">
    <property type="term" value="F:peptidoglycan lytic transglycosylase activity"/>
    <property type="evidence" value="ECO:0007669"/>
    <property type="project" value="InterPro"/>
</dbReference>
<accession>A0A554LU84</accession>
<dbReference type="GO" id="GO:0000270">
    <property type="term" value="P:peptidoglycan metabolic process"/>
    <property type="evidence" value="ECO:0007669"/>
    <property type="project" value="InterPro"/>
</dbReference>
<dbReference type="PANTHER" id="PTHR37423">
    <property type="entry name" value="SOLUBLE LYTIC MUREIN TRANSGLYCOSYLASE-RELATED"/>
    <property type="match status" value="1"/>
</dbReference>
<dbReference type="CDD" id="cd16896">
    <property type="entry name" value="LT_Slt70-like"/>
    <property type="match status" value="1"/>
</dbReference>
<evidence type="ECO:0000313" key="4">
    <source>
        <dbReference type="Proteomes" id="UP000318711"/>
    </source>
</evidence>
<evidence type="ECO:0000313" key="3">
    <source>
        <dbReference type="EMBL" id="TSC96417.1"/>
    </source>
</evidence>
<dbReference type="InterPro" id="IPR000189">
    <property type="entry name" value="Transglyc_AS"/>
</dbReference>
<feature type="domain" description="Transglycosylase SLT" evidence="2">
    <location>
        <begin position="2"/>
        <end position="95"/>
    </location>
</feature>
<dbReference type="Proteomes" id="UP000318711">
    <property type="component" value="Unassembled WGS sequence"/>
</dbReference>
<dbReference type="Gene3D" id="1.10.530.10">
    <property type="match status" value="1"/>
</dbReference>
<dbReference type="PANTHER" id="PTHR37423:SF2">
    <property type="entry name" value="MEMBRANE-BOUND LYTIC MUREIN TRANSGLYCOSYLASE C"/>
    <property type="match status" value="1"/>
</dbReference>
<feature type="non-terminal residue" evidence="3">
    <location>
        <position position="1"/>
    </location>
</feature>
<gene>
    <name evidence="3" type="ORF">CEN88_356</name>
</gene>
<dbReference type="InterPro" id="IPR008258">
    <property type="entry name" value="Transglycosylase_SLT_dom_1"/>
</dbReference>
<dbReference type="EMBL" id="VMGL01000041">
    <property type="protein sequence ID" value="TSC96417.1"/>
    <property type="molecule type" value="Genomic_DNA"/>
</dbReference>
<dbReference type="Pfam" id="PF01464">
    <property type="entry name" value="SLT"/>
    <property type="match status" value="1"/>
</dbReference>
<evidence type="ECO:0000259" key="2">
    <source>
        <dbReference type="Pfam" id="PF01464"/>
    </source>
</evidence>
<dbReference type="SUPFAM" id="SSF53955">
    <property type="entry name" value="Lysozyme-like"/>
    <property type="match status" value="1"/>
</dbReference>
<dbReference type="GO" id="GO:0016020">
    <property type="term" value="C:membrane"/>
    <property type="evidence" value="ECO:0007669"/>
    <property type="project" value="InterPro"/>
</dbReference>
<reference evidence="3 4" key="1">
    <citation type="submission" date="2017-07" db="EMBL/GenBank/DDBJ databases">
        <title>Mechanisms for carbon and nitrogen cycling indicate functional differentiation within the Candidate Phyla Radiation.</title>
        <authorList>
            <person name="Danczak R.E."/>
            <person name="Johnston M.D."/>
            <person name="Kenah C."/>
            <person name="Slattery M."/>
            <person name="Wrighton K.C."/>
            <person name="Wilkins M.J."/>
        </authorList>
    </citation>
    <scope>NUCLEOTIDE SEQUENCE [LARGE SCALE GENOMIC DNA]</scope>
    <source>
        <strain evidence="3">Licking1014_2</strain>
    </source>
</reference>
<name>A0A554LU84_9BACT</name>
<protein>
    <submittedName>
        <fullName evidence="3">Soluble lytic murein transglycosylase</fullName>
    </submittedName>
</protein>
<proteinExistence type="inferred from homology"/>
<dbReference type="PROSITE" id="PS00922">
    <property type="entry name" value="TRANSGLYCOSYLASE"/>
    <property type="match status" value="1"/>
</dbReference>
<organism evidence="3 4">
    <name type="scientific">Candidatus Berkelbacteria bacterium Licking1014_2</name>
    <dbReference type="NCBI Taxonomy" id="2017146"/>
    <lineage>
        <taxon>Bacteria</taxon>
        <taxon>Candidatus Berkelbacteria</taxon>
    </lineage>
</organism>
<sequence length="148" mass="16564">AAMIYTESGFTPEAISPVGARGLMQIMPGTGAGIARDLGVADYNANMLFDPAINIRFGAFYIKGLLNDYGNDLDLALMGYNGGRGAANMWRDYRSVLPRETQGFVRKVKSVRDSYVKIYGADWPKNKPKKSAFEEDVKFFLYRVIFQR</sequence>
<dbReference type="AlphaFoldDB" id="A0A554LU84"/>